<dbReference type="EMBL" id="BMNA01000003">
    <property type="protein sequence ID" value="GGL98655.1"/>
    <property type="molecule type" value="Genomic_DNA"/>
</dbReference>
<accession>A0A917SVZ5</accession>
<protein>
    <submittedName>
        <fullName evidence="1">Uncharacterized protein</fullName>
    </submittedName>
</protein>
<organism evidence="1 2">
    <name type="scientific">Nakamurella endophytica</name>
    <dbReference type="NCBI Taxonomy" id="1748367"/>
    <lineage>
        <taxon>Bacteria</taxon>
        <taxon>Bacillati</taxon>
        <taxon>Actinomycetota</taxon>
        <taxon>Actinomycetes</taxon>
        <taxon>Nakamurellales</taxon>
        <taxon>Nakamurellaceae</taxon>
        <taxon>Nakamurella</taxon>
    </lineage>
</organism>
<dbReference type="AlphaFoldDB" id="A0A917SVZ5"/>
<evidence type="ECO:0000313" key="2">
    <source>
        <dbReference type="Proteomes" id="UP000655208"/>
    </source>
</evidence>
<sequence>MRAADLTEAPAGSAATLRVGAVLSIAIPLRRAAGTGTGLGRLTPPDDRPTVAYTYVNGVHQ</sequence>
<name>A0A917SVZ5_9ACTN</name>
<gene>
    <name evidence="1" type="ORF">GCM10011594_18170</name>
</gene>
<proteinExistence type="predicted"/>
<reference evidence="1" key="1">
    <citation type="journal article" date="2014" name="Int. J. Syst. Evol. Microbiol.">
        <title>Complete genome sequence of Corynebacterium casei LMG S-19264T (=DSM 44701T), isolated from a smear-ripened cheese.</title>
        <authorList>
            <consortium name="US DOE Joint Genome Institute (JGI-PGF)"/>
            <person name="Walter F."/>
            <person name="Albersmeier A."/>
            <person name="Kalinowski J."/>
            <person name="Ruckert C."/>
        </authorList>
    </citation>
    <scope>NUCLEOTIDE SEQUENCE</scope>
    <source>
        <strain evidence="1">CGMCC 4.7308</strain>
    </source>
</reference>
<dbReference type="Proteomes" id="UP000655208">
    <property type="component" value="Unassembled WGS sequence"/>
</dbReference>
<keyword evidence="2" id="KW-1185">Reference proteome</keyword>
<reference evidence="1" key="2">
    <citation type="submission" date="2020-09" db="EMBL/GenBank/DDBJ databases">
        <authorList>
            <person name="Sun Q."/>
            <person name="Zhou Y."/>
        </authorList>
    </citation>
    <scope>NUCLEOTIDE SEQUENCE</scope>
    <source>
        <strain evidence="1">CGMCC 4.7308</strain>
    </source>
</reference>
<comment type="caution">
    <text evidence="1">The sequence shown here is derived from an EMBL/GenBank/DDBJ whole genome shotgun (WGS) entry which is preliminary data.</text>
</comment>
<evidence type="ECO:0000313" key="1">
    <source>
        <dbReference type="EMBL" id="GGL98655.1"/>
    </source>
</evidence>